<name>K1U8Q2_9ZZZZ</name>
<comment type="caution">
    <text evidence="2">The sequence shown here is derived from an EMBL/GenBank/DDBJ whole genome shotgun (WGS) entry which is preliminary data.</text>
</comment>
<reference evidence="2" key="1">
    <citation type="journal article" date="2013" name="Environ. Microbiol.">
        <title>Microbiota from the distal guts of lean and obese adolescents exhibit partial functional redundancy besides clear differences in community structure.</title>
        <authorList>
            <person name="Ferrer M."/>
            <person name="Ruiz A."/>
            <person name="Lanza F."/>
            <person name="Haange S.B."/>
            <person name="Oberbach A."/>
            <person name="Till H."/>
            <person name="Bargiela R."/>
            <person name="Campoy C."/>
            <person name="Segura M.T."/>
            <person name="Richter M."/>
            <person name="von Bergen M."/>
            <person name="Seifert J."/>
            <person name="Suarez A."/>
        </authorList>
    </citation>
    <scope>NUCLEOTIDE SEQUENCE</scope>
</reference>
<dbReference type="InterPro" id="IPR018004">
    <property type="entry name" value="KilA/APSES_HTH"/>
</dbReference>
<evidence type="ECO:0000313" key="2">
    <source>
        <dbReference type="EMBL" id="EKC67921.1"/>
    </source>
</evidence>
<feature type="domain" description="KilA-N" evidence="1">
    <location>
        <begin position="1"/>
        <end position="128"/>
    </location>
</feature>
<dbReference type="AlphaFoldDB" id="K1U8Q2"/>
<organism evidence="2">
    <name type="scientific">human gut metagenome</name>
    <dbReference type="NCBI Taxonomy" id="408170"/>
    <lineage>
        <taxon>unclassified sequences</taxon>
        <taxon>metagenomes</taxon>
        <taxon>organismal metagenomes</taxon>
    </lineage>
</organism>
<sequence>MAKITVKDTSVTIISVNENDYISLTDIARYKSDDPTAVIGNWLRNRNTIEYLGIWESLYNPSFKPLEFEGFKKEAGLNAFTLSPTKWISTTNAIGILSKSGRYGGTYAHKDIAFKFASWISVEFELYI</sequence>
<accession>K1U8Q2</accession>
<dbReference type="Pfam" id="PF04383">
    <property type="entry name" value="KilA-N"/>
    <property type="match status" value="1"/>
</dbReference>
<gene>
    <name evidence="2" type="ORF">OBE_05205</name>
</gene>
<proteinExistence type="predicted"/>
<dbReference type="InterPro" id="IPR017880">
    <property type="entry name" value="KilA_N"/>
</dbReference>
<dbReference type="PROSITE" id="PS51301">
    <property type="entry name" value="KILA_N"/>
    <property type="match status" value="1"/>
</dbReference>
<dbReference type="EMBL" id="AJWZ01003552">
    <property type="protein sequence ID" value="EKC67921.1"/>
    <property type="molecule type" value="Genomic_DNA"/>
</dbReference>
<protein>
    <submittedName>
        <fullName evidence="2">Protein containing KilA</fullName>
    </submittedName>
</protein>
<dbReference type="SMART" id="SM01252">
    <property type="entry name" value="KilA-N"/>
    <property type="match status" value="1"/>
</dbReference>
<feature type="non-terminal residue" evidence="2">
    <location>
        <position position="128"/>
    </location>
</feature>
<evidence type="ECO:0000259" key="1">
    <source>
        <dbReference type="PROSITE" id="PS51301"/>
    </source>
</evidence>